<evidence type="ECO:0000313" key="1">
    <source>
        <dbReference type="EMBL" id="PPS02350.1"/>
    </source>
</evidence>
<organism evidence="1 2">
    <name type="scientific">Gossypium barbadense</name>
    <name type="common">Sea Island cotton</name>
    <name type="synonym">Hibiscus barbadensis</name>
    <dbReference type="NCBI Taxonomy" id="3634"/>
    <lineage>
        <taxon>Eukaryota</taxon>
        <taxon>Viridiplantae</taxon>
        <taxon>Streptophyta</taxon>
        <taxon>Embryophyta</taxon>
        <taxon>Tracheophyta</taxon>
        <taxon>Spermatophyta</taxon>
        <taxon>Magnoliopsida</taxon>
        <taxon>eudicotyledons</taxon>
        <taxon>Gunneridae</taxon>
        <taxon>Pentapetalae</taxon>
        <taxon>rosids</taxon>
        <taxon>malvids</taxon>
        <taxon>Malvales</taxon>
        <taxon>Malvaceae</taxon>
        <taxon>Malvoideae</taxon>
        <taxon>Gossypium</taxon>
    </lineage>
</organism>
<proteinExistence type="predicted"/>
<sequence length="106" mass="11747">METTFLSLPPVVVVKHRLVLVAFLDGTVGADEWFVMFSAVFEIVEANEVVAMETTFLSLPPVVVVKHRLVLVAFLDGTVGADEWFVMFSAVFEIVEGETFRVPVKS</sequence>
<accession>A0A2P5XG86</accession>
<name>A0A2P5XG86_GOSBA</name>
<evidence type="ECO:0000313" key="2">
    <source>
        <dbReference type="Proteomes" id="UP000239757"/>
    </source>
</evidence>
<dbReference type="AlphaFoldDB" id="A0A2P5XG86"/>
<dbReference type="EMBL" id="KZ664937">
    <property type="protein sequence ID" value="PPS02350.1"/>
    <property type="molecule type" value="Genomic_DNA"/>
</dbReference>
<protein>
    <submittedName>
        <fullName evidence="1">Uncharacterized protein</fullName>
    </submittedName>
</protein>
<gene>
    <name evidence="1" type="ORF">GOBAR_AA18296</name>
</gene>
<reference evidence="1 2" key="1">
    <citation type="submission" date="2015-01" db="EMBL/GenBank/DDBJ databases">
        <title>Genome of allotetraploid Gossypium barbadense reveals genomic plasticity and fiber elongation in cotton evolution.</title>
        <authorList>
            <person name="Chen X."/>
            <person name="Liu X."/>
            <person name="Zhao B."/>
            <person name="Zheng H."/>
            <person name="Hu Y."/>
            <person name="Lu G."/>
            <person name="Yang C."/>
            <person name="Chen J."/>
            <person name="Shan C."/>
            <person name="Zhang L."/>
            <person name="Zhou Y."/>
            <person name="Wang L."/>
            <person name="Guo W."/>
            <person name="Bai Y."/>
            <person name="Ruan J."/>
            <person name="Shangguan X."/>
            <person name="Mao Y."/>
            <person name="Jiang J."/>
            <person name="Zhu Y."/>
            <person name="Lei J."/>
            <person name="Kang H."/>
            <person name="Chen S."/>
            <person name="He X."/>
            <person name="Wang R."/>
            <person name="Wang Y."/>
            <person name="Chen J."/>
            <person name="Wang L."/>
            <person name="Yu S."/>
            <person name="Wang B."/>
            <person name="Wei J."/>
            <person name="Song S."/>
            <person name="Lu X."/>
            <person name="Gao Z."/>
            <person name="Gu W."/>
            <person name="Deng X."/>
            <person name="Ma D."/>
            <person name="Wang S."/>
            <person name="Liang W."/>
            <person name="Fang L."/>
            <person name="Cai C."/>
            <person name="Zhu X."/>
            <person name="Zhou B."/>
            <person name="Zhang Y."/>
            <person name="Chen Z."/>
            <person name="Xu S."/>
            <person name="Zhu R."/>
            <person name="Wang S."/>
            <person name="Zhang T."/>
            <person name="Zhao G."/>
        </authorList>
    </citation>
    <scope>NUCLEOTIDE SEQUENCE [LARGE SCALE GENOMIC DNA]</scope>
    <source>
        <strain evidence="2">cv. Xinhai21</strain>
        <tissue evidence="1">Leaf</tissue>
    </source>
</reference>
<dbReference type="Proteomes" id="UP000239757">
    <property type="component" value="Unassembled WGS sequence"/>
</dbReference>